<name>A0ABS5NMD1_9BACI</name>
<evidence type="ECO:0000313" key="3">
    <source>
        <dbReference type="Proteomes" id="UP000681027"/>
    </source>
</evidence>
<feature type="transmembrane region" description="Helical" evidence="1">
    <location>
        <begin position="34"/>
        <end position="54"/>
    </location>
</feature>
<organism evidence="2 3">
    <name type="scientific">Cytobacillus citreus</name>
    <dbReference type="NCBI Taxonomy" id="2833586"/>
    <lineage>
        <taxon>Bacteria</taxon>
        <taxon>Bacillati</taxon>
        <taxon>Bacillota</taxon>
        <taxon>Bacilli</taxon>
        <taxon>Bacillales</taxon>
        <taxon>Bacillaceae</taxon>
        <taxon>Cytobacillus</taxon>
    </lineage>
</organism>
<dbReference type="EMBL" id="JAGYPM010000001">
    <property type="protein sequence ID" value="MBS4188953.1"/>
    <property type="molecule type" value="Genomic_DNA"/>
</dbReference>
<evidence type="ECO:0000313" key="2">
    <source>
        <dbReference type="EMBL" id="MBS4188953.1"/>
    </source>
</evidence>
<dbReference type="Proteomes" id="UP000681027">
    <property type="component" value="Unassembled WGS sequence"/>
</dbReference>
<keyword evidence="1" id="KW-0812">Transmembrane</keyword>
<dbReference type="RefSeq" id="WP_213100446.1">
    <property type="nucleotide sequence ID" value="NZ_JAGYPM010000001.1"/>
</dbReference>
<proteinExistence type="predicted"/>
<protein>
    <submittedName>
        <fullName evidence="2">Uncharacterized protein</fullName>
    </submittedName>
</protein>
<keyword evidence="1" id="KW-0472">Membrane</keyword>
<keyword evidence="3" id="KW-1185">Reference proteome</keyword>
<keyword evidence="1" id="KW-1133">Transmembrane helix</keyword>
<accession>A0ABS5NMD1</accession>
<gene>
    <name evidence="2" type="ORF">KHA94_01815</name>
</gene>
<reference evidence="2 3" key="1">
    <citation type="submission" date="2021-05" db="EMBL/GenBank/DDBJ databases">
        <title>Novel Bacillus species.</title>
        <authorList>
            <person name="Liu G."/>
        </authorList>
    </citation>
    <scope>NUCLEOTIDE SEQUENCE [LARGE SCALE GENOMIC DNA]</scope>
    <source>
        <strain evidence="2 3">FJAT-49705</strain>
    </source>
</reference>
<evidence type="ECO:0000256" key="1">
    <source>
        <dbReference type="SAM" id="Phobius"/>
    </source>
</evidence>
<sequence length="73" mass="8501">MKWGNFLATAFIILIIILLQWPKMKQKPKKEKSAFIVLLLIGLFLSMFDLPYIGGPAKWIEYVFNPFGEILEK</sequence>
<feature type="transmembrane region" description="Helical" evidence="1">
    <location>
        <begin position="6"/>
        <end position="22"/>
    </location>
</feature>
<comment type="caution">
    <text evidence="2">The sequence shown here is derived from an EMBL/GenBank/DDBJ whole genome shotgun (WGS) entry which is preliminary data.</text>
</comment>